<sequence length="151" mass="16107">MSESTAAFAESSFAPAAGEDIASGSTGPITIRRSMGLAFLAGSAVLVAQGFDLKDEADEFYDSYELETDQAEIEKFYQRTTNRDVKSQVSWALAAAFGITGLRLIFTGGESAVTAQQNTFTSPASRAGPSLSLVPAVTPRVVGLRLQRHFY</sequence>
<proteinExistence type="predicted"/>
<protein>
    <submittedName>
        <fullName evidence="1">Uncharacterized protein</fullName>
    </submittedName>
</protein>
<evidence type="ECO:0000313" key="1">
    <source>
        <dbReference type="EMBL" id="SVA40233.1"/>
    </source>
</evidence>
<accession>A0A381VL98</accession>
<dbReference type="EMBL" id="UINC01008953">
    <property type="protein sequence ID" value="SVA40233.1"/>
    <property type="molecule type" value="Genomic_DNA"/>
</dbReference>
<organism evidence="1">
    <name type="scientific">marine metagenome</name>
    <dbReference type="NCBI Taxonomy" id="408172"/>
    <lineage>
        <taxon>unclassified sequences</taxon>
        <taxon>metagenomes</taxon>
        <taxon>ecological metagenomes</taxon>
    </lineage>
</organism>
<dbReference type="AlphaFoldDB" id="A0A381VL98"/>
<reference evidence="1" key="1">
    <citation type="submission" date="2018-05" db="EMBL/GenBank/DDBJ databases">
        <authorList>
            <person name="Lanie J.A."/>
            <person name="Ng W.-L."/>
            <person name="Kazmierczak K.M."/>
            <person name="Andrzejewski T.M."/>
            <person name="Davidsen T.M."/>
            <person name="Wayne K.J."/>
            <person name="Tettelin H."/>
            <person name="Glass J.I."/>
            <person name="Rusch D."/>
            <person name="Podicherti R."/>
            <person name="Tsui H.-C.T."/>
            <person name="Winkler M.E."/>
        </authorList>
    </citation>
    <scope>NUCLEOTIDE SEQUENCE</scope>
</reference>
<name>A0A381VL98_9ZZZZ</name>
<gene>
    <name evidence="1" type="ORF">METZ01_LOCUS93087</name>
</gene>